<evidence type="ECO:0000313" key="1">
    <source>
        <dbReference type="EMBL" id="CCI54862.1"/>
    </source>
</evidence>
<dbReference type="STRING" id="1193518.BN13_860012"/>
<organism evidence="1 2">
    <name type="scientific">Nostocoides jenkinsii Ben 74</name>
    <dbReference type="NCBI Taxonomy" id="1193518"/>
    <lineage>
        <taxon>Bacteria</taxon>
        <taxon>Bacillati</taxon>
        <taxon>Actinomycetota</taxon>
        <taxon>Actinomycetes</taxon>
        <taxon>Micrococcales</taxon>
        <taxon>Intrasporangiaceae</taxon>
        <taxon>Nostocoides</taxon>
    </lineage>
</organism>
<reference evidence="1 2" key="1">
    <citation type="journal article" date="2013" name="ISME J.">
        <title>A metabolic model for members of the genus Tetrasphaera involved in enhanced biological phosphorus removal.</title>
        <authorList>
            <person name="Kristiansen R."/>
            <person name="Nguyen H.T.T."/>
            <person name="Saunders A.M."/>
            <person name="Nielsen J.L."/>
            <person name="Wimmer R."/>
            <person name="Le V.Q."/>
            <person name="McIlroy S.J."/>
            <person name="Petrovski S."/>
            <person name="Seviour R.J."/>
            <person name="Calteau A."/>
            <person name="Nielsen K.L."/>
            <person name="Nielsen P.H."/>
        </authorList>
    </citation>
    <scope>NUCLEOTIDE SEQUENCE [LARGE SCALE GENOMIC DNA]</scope>
    <source>
        <strain evidence="1 2">Ben 74</strain>
    </source>
</reference>
<name>A0A077MGV9_9MICO</name>
<dbReference type="AlphaFoldDB" id="A0A077MGV9"/>
<evidence type="ECO:0000313" key="2">
    <source>
        <dbReference type="Proteomes" id="UP000035720"/>
    </source>
</evidence>
<sequence length="24" mass="2609">MLGPLARISVDESLPGRNNLARTQ</sequence>
<comment type="caution">
    <text evidence="1">The sequence shown here is derived from an EMBL/GenBank/DDBJ whole genome shotgun (WGS) entry which is preliminary data.</text>
</comment>
<accession>A0A077MGV9</accession>
<keyword evidence="2" id="KW-1185">Reference proteome</keyword>
<proteinExistence type="predicted"/>
<dbReference type="Proteomes" id="UP000035720">
    <property type="component" value="Unassembled WGS sequence"/>
</dbReference>
<gene>
    <name evidence="1" type="ORF">BN13_860012</name>
</gene>
<protein>
    <submittedName>
        <fullName evidence="1">Uncharacterized protein</fullName>
    </submittedName>
</protein>
<dbReference type="EMBL" id="CAJC01000201">
    <property type="protein sequence ID" value="CCI54862.1"/>
    <property type="molecule type" value="Genomic_DNA"/>
</dbReference>